<dbReference type="PANTHER" id="PTHR11958:SF102">
    <property type="entry name" value="AMINO ACID TRANSPORTER"/>
    <property type="match status" value="1"/>
</dbReference>
<evidence type="ECO:0000256" key="1">
    <source>
        <dbReference type="ARBA" id="ARBA00004141"/>
    </source>
</evidence>
<protein>
    <recommendedName>
        <fullName evidence="6">Amino acid transporter</fullName>
    </recommendedName>
</protein>
<evidence type="ECO:0000256" key="4">
    <source>
        <dbReference type="ARBA" id="ARBA00022989"/>
    </source>
</evidence>
<dbReference type="GeneTree" id="ENSGT00940000164644"/>
<sequence>MASQPPASLCPHSITATAASIGAAGIPQSGLVTMVIVLTSVGLPTEDITLIIAIDWALDRLRTMTNVLGDALAAGIIAHIFRKEFTPKVSPEEGWSQSSRSTEGGCWLYSLSSFSAPPKEPMNEQLVWAEATSPHPLESGAQEIEEALAGQNGHCICEV</sequence>
<reference evidence="7" key="1">
    <citation type="submission" date="2025-08" db="UniProtKB">
        <authorList>
            <consortium name="Ensembl"/>
        </authorList>
    </citation>
    <scope>IDENTIFICATION</scope>
</reference>
<reference evidence="7" key="2">
    <citation type="submission" date="2025-09" db="UniProtKB">
        <authorList>
            <consortium name="Ensembl"/>
        </authorList>
    </citation>
    <scope>IDENTIFICATION</scope>
</reference>
<keyword evidence="5" id="KW-0472">Membrane</keyword>
<dbReference type="GO" id="GO:0005313">
    <property type="term" value="F:L-glutamate transmembrane transporter activity"/>
    <property type="evidence" value="ECO:0007669"/>
    <property type="project" value="TreeGrafter"/>
</dbReference>
<dbReference type="GO" id="GO:0015175">
    <property type="term" value="F:neutral L-amino acid transmembrane transporter activity"/>
    <property type="evidence" value="ECO:0007669"/>
    <property type="project" value="TreeGrafter"/>
</dbReference>
<dbReference type="Pfam" id="PF00375">
    <property type="entry name" value="SDF"/>
    <property type="match status" value="1"/>
</dbReference>
<keyword evidence="2 6" id="KW-0813">Transport</keyword>
<dbReference type="Gene3D" id="1.10.3860.10">
    <property type="entry name" value="Sodium:dicarboxylate symporter"/>
    <property type="match status" value="1"/>
</dbReference>
<comment type="subcellular location">
    <subcellularLocation>
        <location evidence="1 6">Membrane</location>
        <topology evidence="1 6">Multi-pass membrane protein</topology>
    </subcellularLocation>
</comment>
<accession>A0A8C5RW00</accession>
<organism evidence="7 8">
    <name type="scientific">Laticauda laticaudata</name>
    <name type="common">Blue-ringed sea krait</name>
    <name type="synonym">Blue-lipped sea krait</name>
    <dbReference type="NCBI Taxonomy" id="8630"/>
    <lineage>
        <taxon>Eukaryota</taxon>
        <taxon>Metazoa</taxon>
        <taxon>Chordata</taxon>
        <taxon>Craniata</taxon>
        <taxon>Vertebrata</taxon>
        <taxon>Euteleostomi</taxon>
        <taxon>Lepidosauria</taxon>
        <taxon>Squamata</taxon>
        <taxon>Bifurcata</taxon>
        <taxon>Unidentata</taxon>
        <taxon>Episquamata</taxon>
        <taxon>Toxicofera</taxon>
        <taxon>Serpentes</taxon>
        <taxon>Colubroidea</taxon>
        <taxon>Elapidae</taxon>
        <taxon>Laticaudinae</taxon>
        <taxon>Laticauda</taxon>
    </lineage>
</organism>
<evidence type="ECO:0000313" key="7">
    <source>
        <dbReference type="Ensembl" id="ENSLLTP00000008367.1"/>
    </source>
</evidence>
<evidence type="ECO:0000256" key="2">
    <source>
        <dbReference type="ARBA" id="ARBA00022448"/>
    </source>
</evidence>
<dbReference type="AlphaFoldDB" id="A0A8C5RW00"/>
<dbReference type="PANTHER" id="PTHR11958">
    <property type="entry name" value="SODIUM/DICARBOXYLATE SYMPORTER-RELATED"/>
    <property type="match status" value="1"/>
</dbReference>
<keyword evidence="3" id="KW-0812">Transmembrane</keyword>
<dbReference type="GO" id="GO:0015501">
    <property type="term" value="F:glutamate:sodium symporter activity"/>
    <property type="evidence" value="ECO:0007669"/>
    <property type="project" value="TreeGrafter"/>
</dbReference>
<evidence type="ECO:0000256" key="6">
    <source>
        <dbReference type="RuleBase" id="RU361216"/>
    </source>
</evidence>
<dbReference type="InterPro" id="IPR050746">
    <property type="entry name" value="DAACS"/>
</dbReference>
<dbReference type="InterPro" id="IPR036458">
    <property type="entry name" value="Na:dicarbo_symporter_sf"/>
</dbReference>
<proteinExistence type="inferred from homology"/>
<dbReference type="Ensembl" id="ENSLLTT00000008680.1">
    <property type="protein sequence ID" value="ENSLLTP00000008367.1"/>
    <property type="gene ID" value="ENSLLTG00000006345.1"/>
</dbReference>
<name>A0A8C5RW00_LATLA</name>
<evidence type="ECO:0000256" key="3">
    <source>
        <dbReference type="ARBA" id="ARBA00022692"/>
    </source>
</evidence>
<dbReference type="GO" id="GO:0005886">
    <property type="term" value="C:plasma membrane"/>
    <property type="evidence" value="ECO:0007669"/>
    <property type="project" value="TreeGrafter"/>
</dbReference>
<dbReference type="InterPro" id="IPR001991">
    <property type="entry name" value="Na-dicarboxylate_symporter"/>
</dbReference>
<evidence type="ECO:0000313" key="8">
    <source>
        <dbReference type="Proteomes" id="UP000694406"/>
    </source>
</evidence>
<dbReference type="Proteomes" id="UP000694406">
    <property type="component" value="Unplaced"/>
</dbReference>
<keyword evidence="6" id="KW-0769">Symport</keyword>
<keyword evidence="4" id="KW-1133">Transmembrane helix</keyword>
<dbReference type="PRINTS" id="PR00173">
    <property type="entry name" value="EDTRNSPORT"/>
</dbReference>
<dbReference type="SUPFAM" id="SSF118215">
    <property type="entry name" value="Proton glutamate symport protein"/>
    <property type="match status" value="1"/>
</dbReference>
<comment type="similarity">
    <text evidence="6">Belongs to the dicarboxylate/amino acid:cation symporter (DAACS) (TC 2.A.23) family.</text>
</comment>
<evidence type="ECO:0000256" key="5">
    <source>
        <dbReference type="ARBA" id="ARBA00023136"/>
    </source>
</evidence>
<keyword evidence="8" id="KW-1185">Reference proteome</keyword>